<name>R4KQ17_9FIRM</name>
<reference evidence="1 2" key="1">
    <citation type="submission" date="2012-01" db="EMBL/GenBank/DDBJ databases">
        <title>Complete sequence of Desulfotomaculum gibsoniae DSM 7213.</title>
        <authorList>
            <consortium name="US DOE Joint Genome Institute"/>
            <person name="Lucas S."/>
            <person name="Han J."/>
            <person name="Lapidus A."/>
            <person name="Cheng J.-F."/>
            <person name="Goodwin L."/>
            <person name="Pitluck S."/>
            <person name="Peters L."/>
            <person name="Ovchinnikova G."/>
            <person name="Teshima H."/>
            <person name="Detter J.C."/>
            <person name="Han C."/>
            <person name="Tapia R."/>
            <person name="Land M."/>
            <person name="Hauser L."/>
            <person name="Kyrpides N."/>
            <person name="Ivanova N."/>
            <person name="Pagani I."/>
            <person name="Parshina S."/>
            <person name="Plugge C."/>
            <person name="Muyzer G."/>
            <person name="Kuever J."/>
            <person name="Ivanova A."/>
            <person name="Nazina T."/>
            <person name="Klenk H.-P."/>
            <person name="Brambilla E."/>
            <person name="Spring S."/>
            <person name="Stams A.F."/>
            <person name="Woyke T."/>
        </authorList>
    </citation>
    <scope>NUCLEOTIDE SEQUENCE [LARGE SCALE GENOMIC DNA]</scope>
    <source>
        <strain evidence="1 2">DSM 7213</strain>
    </source>
</reference>
<evidence type="ECO:0000313" key="1">
    <source>
        <dbReference type="EMBL" id="AGL02665.1"/>
    </source>
</evidence>
<dbReference type="EMBL" id="CP003273">
    <property type="protein sequence ID" value="AGL02665.1"/>
    <property type="molecule type" value="Genomic_DNA"/>
</dbReference>
<dbReference type="KEGG" id="dgi:Desgi_3319"/>
<dbReference type="STRING" id="767817.Desgi_3319"/>
<gene>
    <name evidence="1" type="ORF">Desgi_3319</name>
</gene>
<proteinExistence type="predicted"/>
<dbReference type="HOGENOM" id="CLU_1568197_0_0_9"/>
<accession>R4KQ17</accession>
<dbReference type="AlphaFoldDB" id="R4KQ17"/>
<keyword evidence="2" id="KW-1185">Reference proteome</keyword>
<dbReference type="Proteomes" id="UP000013520">
    <property type="component" value="Chromosome"/>
</dbReference>
<evidence type="ECO:0000313" key="2">
    <source>
        <dbReference type="Proteomes" id="UP000013520"/>
    </source>
</evidence>
<sequence>MDDLLDSWQLGPAPGDLWDTIMTGVSQCHAQSTCFGSSKSSLSDGTGFRAAHTVSQLVLTQSGTQPTSRSKPTSARPVSRIMAWKRHNLSEIFGRRGLLLRDLIAAAAVSLAIFWSAGGWLDQGQMLTAGKTITGAVSTYTRVTDMAVDRATATAGEYTRKIFFSEEIFQ</sequence>
<organism evidence="1 2">
    <name type="scientific">Desulfoscipio gibsoniae DSM 7213</name>
    <dbReference type="NCBI Taxonomy" id="767817"/>
    <lineage>
        <taxon>Bacteria</taxon>
        <taxon>Bacillati</taxon>
        <taxon>Bacillota</taxon>
        <taxon>Clostridia</taxon>
        <taxon>Eubacteriales</taxon>
        <taxon>Desulfallaceae</taxon>
        <taxon>Desulfoscipio</taxon>
    </lineage>
</organism>
<dbReference type="OrthoDB" id="1805316at2"/>
<protein>
    <submittedName>
        <fullName evidence="1">Uncharacterized protein</fullName>
    </submittedName>
</protein>